<proteinExistence type="predicted"/>
<name>A0A0A9E2J0_ARUDO</name>
<dbReference type="EMBL" id="GBRH01207703">
    <property type="protein sequence ID" value="JAD90192.1"/>
    <property type="molecule type" value="Transcribed_RNA"/>
</dbReference>
<dbReference type="Pfam" id="PF03478">
    <property type="entry name" value="Beta-prop_KIB1-4"/>
    <property type="match status" value="1"/>
</dbReference>
<dbReference type="PANTHER" id="PTHR44586:SF17">
    <property type="entry name" value="DUF295 DOMAIN-CONTAINING PROTEIN"/>
    <property type="match status" value="1"/>
</dbReference>
<dbReference type="AlphaFoldDB" id="A0A0A9E2J0"/>
<reference evidence="2" key="2">
    <citation type="journal article" date="2015" name="Data Brief">
        <title>Shoot transcriptome of the giant reed, Arundo donax.</title>
        <authorList>
            <person name="Barrero R.A."/>
            <person name="Guerrero F.D."/>
            <person name="Moolhuijzen P."/>
            <person name="Goolsby J.A."/>
            <person name="Tidwell J."/>
            <person name="Bellgard S.E."/>
            <person name="Bellgard M.I."/>
        </authorList>
    </citation>
    <scope>NUCLEOTIDE SEQUENCE</scope>
    <source>
        <tissue evidence="2">Shoot tissue taken approximately 20 cm above the soil surface</tissue>
    </source>
</reference>
<accession>A0A0A9E2J0</accession>
<dbReference type="InterPro" id="IPR005174">
    <property type="entry name" value="KIB1-4_b-propeller"/>
</dbReference>
<protein>
    <recommendedName>
        <fullName evidence="1">KIB1-4 beta-propeller domain-containing protein</fullName>
    </recommendedName>
</protein>
<sequence length="261" mass="30714">MPSIDMGFIIWIYPFHAEPLYLKPDQGRFYFYLRVVLSSDPSSGNCIVMTMHVHDNIISFARVGDERWNLLHAEKFCYDYDDFFYQKKDGLFYAIRQTSEVHTIDFNGPYPVVKIILKATASYSDAKYIVHAPWVDVLQVRRDDDYLKEDDARTAEVVVYKMDFVEQKILEVKDLQGYALFIGLNSSFFFLPTKDFSMIKPNCVYHTDDNMEYIYCKRYSPRHVVEINLQDGSISDLWPSPNPWSNWPPPVWLIPSRYSCK</sequence>
<organism evidence="2">
    <name type="scientific">Arundo donax</name>
    <name type="common">Giant reed</name>
    <name type="synonym">Donax arundinaceus</name>
    <dbReference type="NCBI Taxonomy" id="35708"/>
    <lineage>
        <taxon>Eukaryota</taxon>
        <taxon>Viridiplantae</taxon>
        <taxon>Streptophyta</taxon>
        <taxon>Embryophyta</taxon>
        <taxon>Tracheophyta</taxon>
        <taxon>Spermatophyta</taxon>
        <taxon>Magnoliopsida</taxon>
        <taxon>Liliopsida</taxon>
        <taxon>Poales</taxon>
        <taxon>Poaceae</taxon>
        <taxon>PACMAD clade</taxon>
        <taxon>Arundinoideae</taxon>
        <taxon>Arundineae</taxon>
        <taxon>Arundo</taxon>
    </lineage>
</organism>
<evidence type="ECO:0000259" key="1">
    <source>
        <dbReference type="Pfam" id="PF03478"/>
    </source>
</evidence>
<dbReference type="PANTHER" id="PTHR44586">
    <property type="entry name" value="F-BOX DOMAIN CONTAINING PROTEIN, EXPRESSED"/>
    <property type="match status" value="1"/>
</dbReference>
<evidence type="ECO:0000313" key="2">
    <source>
        <dbReference type="EMBL" id="JAD90192.1"/>
    </source>
</evidence>
<feature type="domain" description="KIB1-4 beta-propeller" evidence="1">
    <location>
        <begin position="29"/>
        <end position="211"/>
    </location>
</feature>
<reference evidence="2" key="1">
    <citation type="submission" date="2014-09" db="EMBL/GenBank/DDBJ databases">
        <authorList>
            <person name="Magalhaes I.L.F."/>
            <person name="Oliveira U."/>
            <person name="Santos F.R."/>
            <person name="Vidigal T.H.D.A."/>
            <person name="Brescovit A.D."/>
            <person name="Santos A.J."/>
        </authorList>
    </citation>
    <scope>NUCLEOTIDE SEQUENCE</scope>
    <source>
        <tissue evidence="2">Shoot tissue taken approximately 20 cm above the soil surface</tissue>
    </source>
</reference>